<dbReference type="InterPro" id="IPR050091">
    <property type="entry name" value="PKS_NRPS_Biosynth_Enz"/>
</dbReference>
<evidence type="ECO:0000256" key="2">
    <source>
        <dbReference type="ARBA" id="ARBA00022450"/>
    </source>
</evidence>
<evidence type="ECO:0000259" key="6">
    <source>
        <dbReference type="Pfam" id="PF14765"/>
    </source>
</evidence>
<sequence>MFKMDQLVKSKASGLDLVLKNVKFVKPWYIEDCKAFLIRWNSDMSIELVVNSVTVCSAKVEMKEGALEIQVIGENEKPFDVHEFYETLYRNGLQYESGFRRMDDSKRSDKRCFSSLKPSPFAWPLIDSAMHSITASVVPRRPDSYFLPVAMGQVTLKQEADFKLTNLNAQTVITSETDKFIQVNVVLVAGDQIICEVRNMTIVVLKLVPAETPTPTPTIAKEAKKSEIEIAFESVRKSYKREMVPMKNSLEEKIVKASGDVLGRKTEITDKFSDVGGNSLTAIQLAHRLTEELKFDVKAHEILQSNNFGDLSKTLASSVTKPESKVPNVITKLREVPNSKFSIYLVHAIGGTIYPYYSFLQIFPKNISLYGIEFDLKYPCGDLRELAHFYAQEIAAHAGQKQIFVMGHSMGGIMSREIVAELKIWGYQIPFVMLFDSWVLRTNELDIENIKQFITYVFSGLPDSEHRIDRAIKLAQLLREYKTSVSDTKLYLFKSKQLGDAAFKKAVRVDLNEELSRSMTCNGFDELSLQPIETYLIDGDHESCLKVENLKKVKDFILAPFKPYFDQA</sequence>
<reference evidence="7 8" key="1">
    <citation type="submission" date="2022-04" db="EMBL/GenBank/DDBJ databases">
        <title>Chromosome-level reference genomes for two strains of Caenorhabditis briggsae: an improved platform for comparative genomics.</title>
        <authorList>
            <person name="Stevens L."/>
            <person name="Andersen E."/>
        </authorList>
    </citation>
    <scope>NUCLEOTIDE SEQUENCE [LARGE SCALE GENOMIC DNA]</scope>
    <source>
        <strain evidence="7">VX34</strain>
        <tissue evidence="7">Whole-organism</tissue>
    </source>
</reference>
<dbReference type="EMBL" id="CP092625">
    <property type="protein sequence ID" value="UMM41729.1"/>
    <property type="molecule type" value="Genomic_DNA"/>
</dbReference>
<keyword evidence="3" id="KW-0597">Phosphoprotein</keyword>
<dbReference type="Pfam" id="PF00550">
    <property type="entry name" value="PP-binding"/>
    <property type="match status" value="1"/>
</dbReference>
<evidence type="ECO:0000259" key="5">
    <source>
        <dbReference type="Pfam" id="PF00975"/>
    </source>
</evidence>
<evidence type="ECO:0000256" key="3">
    <source>
        <dbReference type="ARBA" id="ARBA00022553"/>
    </source>
</evidence>
<keyword evidence="2" id="KW-0596">Phosphopantetheine</keyword>
<dbReference type="InterPro" id="IPR042104">
    <property type="entry name" value="PKS_dehydratase_sf"/>
</dbReference>
<dbReference type="Proteomes" id="UP000829354">
    <property type="component" value="Chromosome X"/>
</dbReference>
<dbReference type="InterPro" id="IPR029058">
    <property type="entry name" value="AB_hydrolase_fold"/>
</dbReference>
<feature type="domain" description="Polyketide synthase dehydratase" evidence="6">
    <location>
        <begin position="77"/>
        <end position="202"/>
    </location>
</feature>
<dbReference type="Pfam" id="PF00975">
    <property type="entry name" value="Thioesterase"/>
    <property type="match status" value="1"/>
</dbReference>
<evidence type="ECO:0000313" key="8">
    <source>
        <dbReference type="Proteomes" id="UP000829354"/>
    </source>
</evidence>
<proteinExistence type="predicted"/>
<dbReference type="InterPro" id="IPR006162">
    <property type="entry name" value="Ppantetheine_attach_site"/>
</dbReference>
<dbReference type="SUPFAM" id="SSF47336">
    <property type="entry name" value="ACP-like"/>
    <property type="match status" value="1"/>
</dbReference>
<dbReference type="Gene3D" id="3.40.50.1820">
    <property type="entry name" value="alpha/beta hydrolase"/>
    <property type="match status" value="1"/>
</dbReference>
<dbReference type="InterPro" id="IPR049551">
    <property type="entry name" value="PKS_DH_C"/>
</dbReference>
<dbReference type="Gene3D" id="3.10.129.110">
    <property type="entry name" value="Polyketide synthase dehydratase"/>
    <property type="match status" value="1"/>
</dbReference>
<dbReference type="AlphaFoldDB" id="A0AAE9FFG3"/>
<dbReference type="EC" id="3.1.2.14" evidence="1"/>
<dbReference type="GO" id="GO:0016297">
    <property type="term" value="F:fatty acyl-[ACP] hydrolase activity"/>
    <property type="evidence" value="ECO:0007669"/>
    <property type="project" value="UniProtKB-EC"/>
</dbReference>
<dbReference type="InterPro" id="IPR001031">
    <property type="entry name" value="Thioesterase"/>
</dbReference>
<evidence type="ECO:0000256" key="1">
    <source>
        <dbReference type="ARBA" id="ARBA00012480"/>
    </source>
</evidence>
<dbReference type="InterPro" id="IPR036736">
    <property type="entry name" value="ACP-like_sf"/>
</dbReference>
<dbReference type="PROSITE" id="PS00012">
    <property type="entry name" value="PHOSPHOPANTETHEINE"/>
    <property type="match status" value="1"/>
</dbReference>
<dbReference type="Pfam" id="PF14765">
    <property type="entry name" value="PS-DH"/>
    <property type="match status" value="1"/>
</dbReference>
<protein>
    <recommendedName>
        <fullName evidence="1">oleoyl-[acyl-carrier-protein] hydrolase</fullName>
        <ecNumber evidence="1">3.1.2.14</ecNumber>
    </recommendedName>
</protein>
<name>A0AAE9FFG3_CAEBR</name>
<accession>A0AAE9FFG3</accession>
<feature type="domain" description="Thioesterase" evidence="5">
    <location>
        <begin position="343"/>
        <end position="557"/>
    </location>
</feature>
<dbReference type="InterPro" id="IPR009081">
    <property type="entry name" value="PP-bd_ACP"/>
</dbReference>
<dbReference type="PANTHER" id="PTHR43775">
    <property type="entry name" value="FATTY ACID SYNTHASE"/>
    <property type="match status" value="1"/>
</dbReference>
<dbReference type="PANTHER" id="PTHR43775:SF37">
    <property type="entry name" value="SI:DKEY-61P9.11"/>
    <property type="match status" value="1"/>
</dbReference>
<keyword evidence="8" id="KW-1185">Reference proteome</keyword>
<evidence type="ECO:0000259" key="4">
    <source>
        <dbReference type="Pfam" id="PF00550"/>
    </source>
</evidence>
<dbReference type="Gene3D" id="1.10.1200.10">
    <property type="entry name" value="ACP-like"/>
    <property type="match status" value="1"/>
</dbReference>
<gene>
    <name evidence="7" type="ORF">L5515_017863</name>
</gene>
<dbReference type="SUPFAM" id="SSF53474">
    <property type="entry name" value="alpha/beta-Hydrolases"/>
    <property type="match status" value="1"/>
</dbReference>
<organism evidence="7 8">
    <name type="scientific">Caenorhabditis briggsae</name>
    <dbReference type="NCBI Taxonomy" id="6238"/>
    <lineage>
        <taxon>Eukaryota</taxon>
        <taxon>Metazoa</taxon>
        <taxon>Ecdysozoa</taxon>
        <taxon>Nematoda</taxon>
        <taxon>Chromadorea</taxon>
        <taxon>Rhabditida</taxon>
        <taxon>Rhabditina</taxon>
        <taxon>Rhabditomorpha</taxon>
        <taxon>Rhabditoidea</taxon>
        <taxon>Rhabditidae</taxon>
        <taxon>Peloderinae</taxon>
        <taxon>Caenorhabditis</taxon>
    </lineage>
</organism>
<evidence type="ECO:0000313" key="7">
    <source>
        <dbReference type="EMBL" id="UMM41729.1"/>
    </source>
</evidence>
<feature type="domain" description="Carrier" evidence="4">
    <location>
        <begin position="253"/>
        <end position="314"/>
    </location>
</feature>